<name>A0A927RL67_9ACTN</name>
<sequence>MFDLQARLASVVDRHRLVGASAAVSLAGVRQWAAAGVAHAGRRTPISRGTAMQVASITKPIVATAAAMSSRSSRDELDRPVVEHLPELRARWRISPDVTTRQLLSHTSGLLEESLTRPVLAALGDGDDALTRAAALVVENAQAAAPGDVWQYYNGNYYLAGTVLARLWGDTFEAGLRKVLLDPAGMHATGFTTPGDAADGHAGGEPVPPEDEPRARRPAAGLWSTSEDLMNFAEFLLDDPALTETVTTRATRSTSKTQYALGWEVADGVAFHHGTRPGSGHRSLLLIAPRHRFAAAMLVNDEAGERAADDLLADALTECTGLPGPWPK</sequence>
<proteinExistence type="predicted"/>
<dbReference type="InterPro" id="IPR050491">
    <property type="entry name" value="AmpC-like"/>
</dbReference>
<organism evidence="3 4">
    <name type="scientific">Actinopolymorpha pittospori</name>
    <dbReference type="NCBI Taxonomy" id="648752"/>
    <lineage>
        <taxon>Bacteria</taxon>
        <taxon>Bacillati</taxon>
        <taxon>Actinomycetota</taxon>
        <taxon>Actinomycetes</taxon>
        <taxon>Propionibacteriales</taxon>
        <taxon>Actinopolymorphaceae</taxon>
        <taxon>Actinopolymorpha</taxon>
    </lineage>
</organism>
<dbReference type="Gene3D" id="3.40.710.10">
    <property type="entry name" value="DD-peptidase/beta-lactamase superfamily"/>
    <property type="match status" value="1"/>
</dbReference>
<accession>A0A927RL67</accession>
<evidence type="ECO:0000256" key="1">
    <source>
        <dbReference type="SAM" id="MobiDB-lite"/>
    </source>
</evidence>
<protein>
    <submittedName>
        <fullName evidence="3">CubicO group peptidase (Beta-lactamase class C family)</fullName>
    </submittedName>
</protein>
<dbReference type="PANTHER" id="PTHR46825:SF8">
    <property type="entry name" value="BETA-LACTAMASE-RELATED"/>
    <property type="match status" value="1"/>
</dbReference>
<evidence type="ECO:0000259" key="2">
    <source>
        <dbReference type="Pfam" id="PF00144"/>
    </source>
</evidence>
<feature type="domain" description="Beta-lactamase-related" evidence="2">
    <location>
        <begin position="6"/>
        <end position="315"/>
    </location>
</feature>
<gene>
    <name evidence="3" type="ORF">HEB94_004321</name>
</gene>
<dbReference type="InterPro" id="IPR001466">
    <property type="entry name" value="Beta-lactam-related"/>
</dbReference>
<reference evidence="3" key="1">
    <citation type="submission" date="2020-10" db="EMBL/GenBank/DDBJ databases">
        <title>Sequencing the genomes of 1000 actinobacteria strains.</title>
        <authorList>
            <person name="Klenk H.-P."/>
        </authorList>
    </citation>
    <scope>NUCLEOTIDE SEQUENCE</scope>
    <source>
        <strain evidence="3">DSM 45354</strain>
    </source>
</reference>
<feature type="region of interest" description="Disordered" evidence="1">
    <location>
        <begin position="192"/>
        <end position="217"/>
    </location>
</feature>
<evidence type="ECO:0000313" key="3">
    <source>
        <dbReference type="EMBL" id="MBE1607473.1"/>
    </source>
</evidence>
<dbReference type="AlphaFoldDB" id="A0A927RL67"/>
<comment type="caution">
    <text evidence="3">The sequence shown here is derived from an EMBL/GenBank/DDBJ whole genome shotgun (WGS) entry which is preliminary data.</text>
</comment>
<dbReference type="Proteomes" id="UP000638648">
    <property type="component" value="Unassembled WGS sequence"/>
</dbReference>
<dbReference type="SUPFAM" id="SSF56601">
    <property type="entry name" value="beta-lactamase/transpeptidase-like"/>
    <property type="match status" value="1"/>
</dbReference>
<dbReference type="InterPro" id="IPR012338">
    <property type="entry name" value="Beta-lactam/transpept-like"/>
</dbReference>
<keyword evidence="4" id="KW-1185">Reference proteome</keyword>
<dbReference type="PANTHER" id="PTHR46825">
    <property type="entry name" value="D-ALANYL-D-ALANINE-CARBOXYPEPTIDASE/ENDOPEPTIDASE AMPH"/>
    <property type="match status" value="1"/>
</dbReference>
<evidence type="ECO:0000313" key="4">
    <source>
        <dbReference type="Proteomes" id="UP000638648"/>
    </source>
</evidence>
<dbReference type="EMBL" id="JADBEM010000001">
    <property type="protein sequence ID" value="MBE1607473.1"/>
    <property type="molecule type" value="Genomic_DNA"/>
</dbReference>
<dbReference type="RefSeq" id="WP_192751420.1">
    <property type="nucleotide sequence ID" value="NZ_BAABJL010000197.1"/>
</dbReference>
<dbReference type="Pfam" id="PF00144">
    <property type="entry name" value="Beta-lactamase"/>
    <property type="match status" value="1"/>
</dbReference>